<dbReference type="AlphaFoldDB" id="A0A644WZB8"/>
<dbReference type="Pfam" id="PF02826">
    <property type="entry name" value="2-Hacid_dh_C"/>
    <property type="match status" value="1"/>
</dbReference>
<dbReference type="GO" id="GO:0051287">
    <property type="term" value="F:NAD binding"/>
    <property type="evidence" value="ECO:0007669"/>
    <property type="project" value="InterPro"/>
</dbReference>
<dbReference type="InterPro" id="IPR058205">
    <property type="entry name" value="D-LDH-like"/>
</dbReference>
<evidence type="ECO:0000313" key="4">
    <source>
        <dbReference type="EMBL" id="MPM09179.1"/>
    </source>
</evidence>
<sequence>MQYDVMHFEALGAESDHLKELTEKAQKEGRLPKDLQYLITPDDLQNYMKKHPELQLPDIITTKTHSILPTEYLKGTKKSVITRSAGYDHFEALSNVINLTSLRNYCVNAVAQTAMKFLYATAGMLNEYTQNTCTFERNKSTSFIELGKSKVATVFGVGKIGKRTYELLEANGMTVQGVDLRYKELDEQYNHTVKFVSKEEAIKNSDIIINTMNLTKNKESKLYNVGYFSEEYLSQALKKLIIINVTRGEIAPEAGLLNLYKQGKVLGIGLDVFTNEALFSECLNGNEKFNTEDNIAAKTILDSAINRSANFYVQPHQGFNSDVAAIEKAKDAIEHLCEWYKNDKKKFDEQLPYYEI</sequence>
<dbReference type="EMBL" id="VSSQ01001538">
    <property type="protein sequence ID" value="MPM09179.1"/>
    <property type="molecule type" value="Genomic_DNA"/>
</dbReference>
<comment type="caution">
    <text evidence="4">The sequence shown here is derived from an EMBL/GenBank/DDBJ whole genome shotgun (WGS) entry which is preliminary data.</text>
</comment>
<comment type="similarity">
    <text evidence="1">Belongs to the D-isomer specific 2-hydroxyacid dehydrogenase family.</text>
</comment>
<dbReference type="EC" id="1.1.1.290" evidence="4"/>
<dbReference type="GO" id="GO:0033711">
    <property type="term" value="F:4-phosphoerythronate dehydrogenase activity"/>
    <property type="evidence" value="ECO:0007669"/>
    <property type="project" value="UniProtKB-EC"/>
</dbReference>
<evidence type="ECO:0000259" key="3">
    <source>
        <dbReference type="Pfam" id="PF02826"/>
    </source>
</evidence>
<dbReference type="PANTHER" id="PTHR43026">
    <property type="entry name" value="2-HYDROXYACID DEHYDROGENASE HOMOLOG 1-RELATED"/>
    <property type="match status" value="1"/>
</dbReference>
<dbReference type="GO" id="GO:0008720">
    <property type="term" value="F:D-lactate dehydrogenase (NAD+) activity"/>
    <property type="evidence" value="ECO:0007669"/>
    <property type="project" value="TreeGrafter"/>
</dbReference>
<evidence type="ECO:0000256" key="2">
    <source>
        <dbReference type="ARBA" id="ARBA00023027"/>
    </source>
</evidence>
<name>A0A644WZB8_9ZZZZ</name>
<dbReference type="PANTHER" id="PTHR43026:SF1">
    <property type="entry name" value="2-HYDROXYACID DEHYDROGENASE HOMOLOG 1-RELATED"/>
    <property type="match status" value="1"/>
</dbReference>
<organism evidence="4">
    <name type="scientific">bioreactor metagenome</name>
    <dbReference type="NCBI Taxonomy" id="1076179"/>
    <lineage>
        <taxon>unclassified sequences</taxon>
        <taxon>metagenomes</taxon>
        <taxon>ecological metagenomes</taxon>
    </lineage>
</organism>
<dbReference type="Gene3D" id="3.40.50.720">
    <property type="entry name" value="NAD(P)-binding Rossmann-like Domain"/>
    <property type="match status" value="2"/>
</dbReference>
<accession>A0A644WZB8</accession>
<proteinExistence type="inferred from homology"/>
<dbReference type="InterPro" id="IPR036291">
    <property type="entry name" value="NAD(P)-bd_dom_sf"/>
</dbReference>
<reference evidence="4" key="1">
    <citation type="submission" date="2019-08" db="EMBL/GenBank/DDBJ databases">
        <authorList>
            <person name="Kucharzyk K."/>
            <person name="Murdoch R.W."/>
            <person name="Higgins S."/>
            <person name="Loffler F."/>
        </authorList>
    </citation>
    <scope>NUCLEOTIDE SEQUENCE</scope>
</reference>
<evidence type="ECO:0000256" key="1">
    <source>
        <dbReference type="ARBA" id="ARBA00005854"/>
    </source>
</evidence>
<dbReference type="SUPFAM" id="SSF51735">
    <property type="entry name" value="NAD(P)-binding Rossmann-fold domains"/>
    <property type="match status" value="1"/>
</dbReference>
<keyword evidence="2" id="KW-0520">NAD</keyword>
<feature type="domain" description="D-isomer specific 2-hydroxyacid dehydrogenase NAD-binding" evidence="3">
    <location>
        <begin position="136"/>
        <end position="316"/>
    </location>
</feature>
<keyword evidence="4" id="KW-0560">Oxidoreductase</keyword>
<protein>
    <submittedName>
        <fullName evidence="4">Erythronate-4-phosphate dehydrogenase</fullName>
        <ecNumber evidence="4">1.1.1.290</ecNumber>
    </submittedName>
</protein>
<gene>
    <name evidence="4" type="primary">pdxB_6</name>
    <name evidence="4" type="ORF">SDC9_55495</name>
</gene>
<dbReference type="InterPro" id="IPR006140">
    <property type="entry name" value="D-isomer_DH_NAD-bd"/>
</dbReference>